<dbReference type="AlphaFoldDB" id="A0AA36EG07"/>
<dbReference type="InterPro" id="IPR052907">
    <property type="entry name" value="Beta-lactamase/esterase"/>
</dbReference>
<dbReference type="Gene3D" id="3.40.710.10">
    <property type="entry name" value="DD-peptidase/beta-lactamase superfamily"/>
    <property type="match status" value="1"/>
</dbReference>
<evidence type="ECO:0000259" key="1">
    <source>
        <dbReference type="Pfam" id="PF00144"/>
    </source>
</evidence>
<dbReference type="PANTHER" id="PTHR43319:SF3">
    <property type="entry name" value="BETA-LACTAMASE-RELATED DOMAIN-CONTAINING PROTEIN"/>
    <property type="match status" value="1"/>
</dbReference>
<reference evidence="2" key="1">
    <citation type="submission" date="2023-04" db="EMBL/GenBank/DDBJ databases">
        <authorList>
            <person name="Vijverberg K."/>
            <person name="Xiong W."/>
            <person name="Schranz E."/>
        </authorList>
    </citation>
    <scope>NUCLEOTIDE SEQUENCE</scope>
</reference>
<keyword evidence="3" id="KW-1185">Reference proteome</keyword>
<evidence type="ECO:0000313" key="2">
    <source>
        <dbReference type="EMBL" id="CAI9295078.1"/>
    </source>
</evidence>
<proteinExistence type="predicted"/>
<dbReference type="Proteomes" id="UP001177003">
    <property type="component" value="Chromosome 7"/>
</dbReference>
<accession>A0AA36EG07</accession>
<gene>
    <name evidence="2" type="ORF">LSALG_LOCUS34037</name>
</gene>
<dbReference type="SUPFAM" id="SSF56601">
    <property type="entry name" value="beta-lactamase/transpeptidase-like"/>
    <property type="match status" value="1"/>
</dbReference>
<protein>
    <recommendedName>
        <fullName evidence="1">Beta-lactamase-related domain-containing protein</fullName>
    </recommendedName>
</protein>
<dbReference type="PANTHER" id="PTHR43319">
    <property type="entry name" value="BETA-LACTAMASE-RELATED"/>
    <property type="match status" value="1"/>
</dbReference>
<dbReference type="Pfam" id="PF00144">
    <property type="entry name" value="Beta-lactamase"/>
    <property type="match status" value="1"/>
</dbReference>
<organism evidence="2 3">
    <name type="scientific">Lactuca saligna</name>
    <name type="common">Willowleaf lettuce</name>
    <dbReference type="NCBI Taxonomy" id="75948"/>
    <lineage>
        <taxon>Eukaryota</taxon>
        <taxon>Viridiplantae</taxon>
        <taxon>Streptophyta</taxon>
        <taxon>Embryophyta</taxon>
        <taxon>Tracheophyta</taxon>
        <taxon>Spermatophyta</taxon>
        <taxon>Magnoliopsida</taxon>
        <taxon>eudicotyledons</taxon>
        <taxon>Gunneridae</taxon>
        <taxon>Pentapetalae</taxon>
        <taxon>asterids</taxon>
        <taxon>campanulids</taxon>
        <taxon>Asterales</taxon>
        <taxon>Asteraceae</taxon>
        <taxon>Cichorioideae</taxon>
        <taxon>Cichorieae</taxon>
        <taxon>Lactucinae</taxon>
        <taxon>Lactuca</taxon>
    </lineage>
</organism>
<feature type="domain" description="Beta-lactamase-related" evidence="1">
    <location>
        <begin position="37"/>
        <end position="142"/>
    </location>
</feature>
<dbReference type="InterPro" id="IPR001466">
    <property type="entry name" value="Beta-lactam-related"/>
</dbReference>
<evidence type="ECO:0000313" key="3">
    <source>
        <dbReference type="Proteomes" id="UP001177003"/>
    </source>
</evidence>
<dbReference type="InterPro" id="IPR012338">
    <property type="entry name" value="Beta-lactam/transpept-like"/>
</dbReference>
<dbReference type="EMBL" id="OX465083">
    <property type="protein sequence ID" value="CAI9295078.1"/>
    <property type="molecule type" value="Genomic_DNA"/>
</dbReference>
<sequence>MLTTIESLDPLLNLLLTDKAEWIYDTPVNSQVEQKLRALLVKLEDADKILGIHVCAYKDGDVLIDTTVGVLGNYDPSHVQPETLFPVFSVTKGVTAGMLHWLVDKWKMVLEDNVAEIWPDFSSNRKESIKVHHVLNRTSGMQNALASLVQDNPMVLCN</sequence>
<name>A0AA36EG07_LACSI</name>